<keyword evidence="3" id="KW-1185">Reference proteome</keyword>
<feature type="compositionally biased region" description="Low complexity" evidence="1">
    <location>
        <begin position="543"/>
        <end position="561"/>
    </location>
</feature>
<dbReference type="Proteomes" id="UP000230750">
    <property type="component" value="Unassembled WGS sequence"/>
</dbReference>
<evidence type="ECO:0000313" key="3">
    <source>
        <dbReference type="Proteomes" id="UP000230750"/>
    </source>
</evidence>
<accession>A0A2G8JS03</accession>
<reference evidence="2 3" key="1">
    <citation type="journal article" date="2017" name="PLoS Biol.">
        <title>The sea cucumber genome provides insights into morphological evolution and visceral regeneration.</title>
        <authorList>
            <person name="Zhang X."/>
            <person name="Sun L."/>
            <person name="Yuan J."/>
            <person name="Sun Y."/>
            <person name="Gao Y."/>
            <person name="Zhang L."/>
            <person name="Li S."/>
            <person name="Dai H."/>
            <person name="Hamel J.F."/>
            <person name="Liu C."/>
            <person name="Yu Y."/>
            <person name="Liu S."/>
            <person name="Lin W."/>
            <person name="Guo K."/>
            <person name="Jin S."/>
            <person name="Xu P."/>
            <person name="Storey K.B."/>
            <person name="Huan P."/>
            <person name="Zhang T."/>
            <person name="Zhou Y."/>
            <person name="Zhang J."/>
            <person name="Lin C."/>
            <person name="Li X."/>
            <person name="Xing L."/>
            <person name="Huo D."/>
            <person name="Sun M."/>
            <person name="Wang L."/>
            <person name="Mercier A."/>
            <person name="Li F."/>
            <person name="Yang H."/>
            <person name="Xiang J."/>
        </authorList>
    </citation>
    <scope>NUCLEOTIDE SEQUENCE [LARGE SCALE GENOMIC DNA]</scope>
    <source>
        <strain evidence="2">Shaxun</strain>
        <tissue evidence="2">Muscle</tissue>
    </source>
</reference>
<dbReference type="AlphaFoldDB" id="A0A2G8JS03"/>
<dbReference type="InterPro" id="IPR040401">
    <property type="entry name" value="CCDC162"/>
</dbReference>
<gene>
    <name evidence="2" type="ORF">BSL78_24687</name>
</gene>
<feature type="region of interest" description="Disordered" evidence="1">
    <location>
        <begin position="230"/>
        <end position="251"/>
    </location>
</feature>
<dbReference type="PANTHER" id="PTHR33331:SF13">
    <property type="entry name" value="COILED-COIL DOMAIN CONTAINING 162"/>
    <property type="match status" value="1"/>
</dbReference>
<dbReference type="OrthoDB" id="76966at2759"/>
<evidence type="ECO:0000256" key="1">
    <source>
        <dbReference type="SAM" id="MobiDB-lite"/>
    </source>
</evidence>
<comment type="caution">
    <text evidence="2">The sequence shown here is derived from an EMBL/GenBank/DDBJ whole genome shotgun (WGS) entry which is preliminary data.</text>
</comment>
<name>A0A2G8JS03_STIJA</name>
<feature type="region of interest" description="Disordered" evidence="1">
    <location>
        <begin position="525"/>
        <end position="568"/>
    </location>
</feature>
<feature type="region of interest" description="Disordered" evidence="1">
    <location>
        <begin position="82"/>
        <end position="107"/>
    </location>
</feature>
<dbReference type="PANTHER" id="PTHR33331">
    <property type="entry name" value="COILED-COIL DOMAIN-CONTAINING PROTEIN 162"/>
    <property type="match status" value="1"/>
</dbReference>
<protein>
    <recommendedName>
        <fullName evidence="4">Coiled-coil domain-containing protein</fullName>
    </recommendedName>
</protein>
<organism evidence="2 3">
    <name type="scientific">Stichopus japonicus</name>
    <name type="common">Sea cucumber</name>
    <dbReference type="NCBI Taxonomy" id="307972"/>
    <lineage>
        <taxon>Eukaryota</taxon>
        <taxon>Metazoa</taxon>
        <taxon>Echinodermata</taxon>
        <taxon>Eleutherozoa</taxon>
        <taxon>Echinozoa</taxon>
        <taxon>Holothuroidea</taxon>
        <taxon>Aspidochirotacea</taxon>
        <taxon>Aspidochirotida</taxon>
        <taxon>Stichopodidae</taxon>
        <taxon>Apostichopus</taxon>
    </lineage>
</organism>
<evidence type="ECO:0008006" key="4">
    <source>
        <dbReference type="Google" id="ProtNLM"/>
    </source>
</evidence>
<feature type="region of interest" description="Disordered" evidence="1">
    <location>
        <begin position="811"/>
        <end position="835"/>
    </location>
</feature>
<proteinExistence type="predicted"/>
<sequence>MGFDEYHLFLMCVQFDFASFKENADQPPPLFITALQEDDQMLKLMKGQGLETLQVILMTQILQKNALVSAIQQVHVCSAAPGDEKGEGGINKPGIKSSDNRSERSSLLATAAGDASSAANAFVHQLKAHTEQEKFTPESFVSLQLEKRPSRDVMLNQFLNKKTTMGTILKNPEEAEKLKKSLIVEFCQRFHTRICQYSLRGQIIAYLNCILVLLKDFPAVRKNHFVIGQPNEKKTKDDSPAGLAANPRQLKKRPRRLLSQDGSTLLNLWFLPHHSEVLIMFKTLENEACVKALQCTLRIVSSLHDILQYLCAHSKLGSSPGRVHLQQKEYITADWGGTEGIIAELRETQKQINHLDNPTDPEQKVIINLVFAFIFRHQDFRSLSLRRDVLFLEFDAAVRHSLRNTLLSTKNADGFKKVTNNMNAGLPALSNIQQPSIYGAYLRIPDPLQPRDFKAQEIFPWRAFLGRRGPYPIRFWQWTRIESYMQLCLCELKDVDRHAANGEILGVALLMEDVLQSGQQEIVMSPDEGEGEDQLIESERPGSAARPKSSASVRSKSSQQSHAEEDVEEEKKDVVVSLKKKALSRTTEPVKAYILLKDFLLLWKRLEVFKEEWGQRKLGVQVIDSPFLYQKFCDTYKMDILYPVVKSIASKYGQGDLYEGMTLDRNLLLHAKEASEMEMRAKQLVKLLDELEHHMIHEVQRKIAREHALVIAERAREEGNLPTDLWKRPAINERPVIPKPHIAEDFSRVLLGYCREDGDKMVIPKSDLNDALSSLTNVIMMREKNSYENYSMFYENLIRQHHQLLYQKEQKSLPSVKDSRDAGDDADPAAGDREQVRDEYDQLVQNLFSSTFSLKNKFDQFGKGLYDECYGIVAEVREESAEAMSKYKSRSVGSGSDEVMDINMKRAQSLYQMRKENEEMGQVVLKMKALTNWKVTKIKETYNRKVSRLQNEIDKCRKDYLFIKMTAEEEVILLRQQVVALRALCPNRNERGKAHQPFGEGGYHHLPFKIIIIVL</sequence>
<feature type="compositionally biased region" description="Acidic residues" evidence="1">
    <location>
        <begin position="527"/>
        <end position="536"/>
    </location>
</feature>
<dbReference type="EMBL" id="MRZV01001353">
    <property type="protein sequence ID" value="PIK38490.1"/>
    <property type="molecule type" value="Genomic_DNA"/>
</dbReference>
<evidence type="ECO:0000313" key="2">
    <source>
        <dbReference type="EMBL" id="PIK38490.1"/>
    </source>
</evidence>